<dbReference type="PANTHER" id="PTHR33121">
    <property type="entry name" value="CYCLIC DI-GMP PHOSPHODIESTERASE PDEF"/>
    <property type="match status" value="1"/>
</dbReference>
<dbReference type="GO" id="GO:0071111">
    <property type="term" value="F:cyclic-guanylate-specific phosphodiesterase activity"/>
    <property type="evidence" value="ECO:0007669"/>
    <property type="project" value="InterPro"/>
</dbReference>
<dbReference type="PROSITE" id="PS50883">
    <property type="entry name" value="EAL"/>
    <property type="match status" value="1"/>
</dbReference>
<keyword evidence="2" id="KW-0812">Transmembrane</keyword>
<evidence type="ECO:0000256" key="2">
    <source>
        <dbReference type="SAM" id="Phobius"/>
    </source>
</evidence>
<dbReference type="STRING" id="402385.SAMN05421848_0843"/>
<dbReference type="SMART" id="SM00052">
    <property type="entry name" value="EAL"/>
    <property type="match status" value="1"/>
</dbReference>
<dbReference type="Gene3D" id="3.20.20.450">
    <property type="entry name" value="EAL domain"/>
    <property type="match status" value="1"/>
</dbReference>
<dbReference type="AlphaFoldDB" id="A0A1I1HUI5"/>
<dbReference type="CDD" id="cd01948">
    <property type="entry name" value="EAL"/>
    <property type="match status" value="1"/>
</dbReference>
<organism evidence="4 5">
    <name type="scientific">Kushneria avicenniae</name>
    <dbReference type="NCBI Taxonomy" id="402385"/>
    <lineage>
        <taxon>Bacteria</taxon>
        <taxon>Pseudomonadati</taxon>
        <taxon>Pseudomonadota</taxon>
        <taxon>Gammaproteobacteria</taxon>
        <taxon>Oceanospirillales</taxon>
        <taxon>Halomonadaceae</taxon>
        <taxon>Kushneria</taxon>
    </lineage>
</organism>
<dbReference type="RefSeq" id="WP_090131119.1">
    <property type="nucleotide sequence ID" value="NZ_FOLY01000002.1"/>
</dbReference>
<keyword evidence="2" id="KW-0472">Membrane</keyword>
<feature type="transmembrane region" description="Helical" evidence="2">
    <location>
        <begin position="48"/>
        <end position="70"/>
    </location>
</feature>
<evidence type="ECO:0000313" key="5">
    <source>
        <dbReference type="Proteomes" id="UP000199046"/>
    </source>
</evidence>
<dbReference type="PANTHER" id="PTHR33121:SF71">
    <property type="entry name" value="OXYGEN SENSOR PROTEIN DOSP"/>
    <property type="match status" value="1"/>
</dbReference>
<feature type="compositionally biased region" description="Basic and acidic residues" evidence="1">
    <location>
        <begin position="489"/>
        <end position="501"/>
    </location>
</feature>
<dbReference type="EMBL" id="FOLY01000002">
    <property type="protein sequence ID" value="SFC27566.1"/>
    <property type="molecule type" value="Genomic_DNA"/>
</dbReference>
<proteinExistence type="predicted"/>
<dbReference type="InterPro" id="IPR035919">
    <property type="entry name" value="EAL_sf"/>
</dbReference>
<sequence length="508" mass="56703">MSSPASFSTLPETATSPATRWWYTTYRWLIALSLVITCLLWQQDVMEAGWLALGLLLWLWSLHQAMALMLKGRQPSEGQWTALLDVDQRISGFPGVVYCYCPIQHQYCYRANMPATIRGLSHQACQLTCRAFDAMVHPDDRADLQRARRLALQQGYYEHTYRLIHGTGIQRVLDRGVVLRRGGKPECHGLLMDISGFDEIRTPPQGDFVAQEQGTNFLSDNSGQHDATPSGRLSRSAPFVISEALSRALIERQLRVIYQPQVQGHDECLAGFEALLRWHHPVQGEIAPSAFIPVAESTGLISSLGQWVIEEVCRQIRRWRSQGYQVPLVAINVSVLQLNQSLLTQVARVLADYHLEGACLEFEITESRLMQNFDECVHVLSGLRQQGIRISLDDFGTGYSSLDKLALLPLDRLKLDKCFVEALTGASHGYHMIEAVVRMAHALHLAVVAEGVETPRQQQLLGELSCDILQGYLFGAGGDANTVISYLSRDPDDAPVHDPNARRPASPP</sequence>
<dbReference type="Proteomes" id="UP000199046">
    <property type="component" value="Unassembled WGS sequence"/>
</dbReference>
<evidence type="ECO:0000259" key="3">
    <source>
        <dbReference type="PROSITE" id="PS50883"/>
    </source>
</evidence>
<name>A0A1I1HUI5_9GAMM</name>
<dbReference type="SUPFAM" id="SSF141868">
    <property type="entry name" value="EAL domain-like"/>
    <property type="match status" value="1"/>
</dbReference>
<dbReference type="InterPro" id="IPR001633">
    <property type="entry name" value="EAL_dom"/>
</dbReference>
<dbReference type="Pfam" id="PF00563">
    <property type="entry name" value="EAL"/>
    <property type="match status" value="1"/>
</dbReference>
<evidence type="ECO:0000313" key="4">
    <source>
        <dbReference type="EMBL" id="SFC27566.1"/>
    </source>
</evidence>
<feature type="transmembrane region" description="Helical" evidence="2">
    <location>
        <begin position="21"/>
        <end position="42"/>
    </location>
</feature>
<dbReference type="OrthoDB" id="9812358at2"/>
<evidence type="ECO:0000256" key="1">
    <source>
        <dbReference type="SAM" id="MobiDB-lite"/>
    </source>
</evidence>
<protein>
    <submittedName>
        <fullName evidence="4">EAL domain, c-di-GMP-specific phosphodiesterase class I (Or its enzymatically inactive variant)</fullName>
    </submittedName>
</protein>
<gene>
    <name evidence="4" type="ORF">SAMN05421848_0843</name>
</gene>
<reference evidence="5" key="1">
    <citation type="submission" date="2016-10" db="EMBL/GenBank/DDBJ databases">
        <authorList>
            <person name="Varghese N."/>
            <person name="Submissions S."/>
        </authorList>
    </citation>
    <scope>NUCLEOTIDE SEQUENCE [LARGE SCALE GENOMIC DNA]</scope>
    <source>
        <strain evidence="5">DSM 23439</strain>
    </source>
</reference>
<dbReference type="InterPro" id="IPR050706">
    <property type="entry name" value="Cyclic-di-GMP_PDE-like"/>
</dbReference>
<keyword evidence="2" id="KW-1133">Transmembrane helix</keyword>
<feature type="region of interest" description="Disordered" evidence="1">
    <location>
        <begin position="489"/>
        <end position="508"/>
    </location>
</feature>
<dbReference type="Gene3D" id="3.30.450.20">
    <property type="entry name" value="PAS domain"/>
    <property type="match status" value="1"/>
</dbReference>
<accession>A0A1I1HUI5</accession>
<keyword evidence="5" id="KW-1185">Reference proteome</keyword>
<feature type="domain" description="EAL" evidence="3">
    <location>
        <begin position="238"/>
        <end position="491"/>
    </location>
</feature>